<dbReference type="EMBL" id="JR040455">
    <property type="protein sequence ID" value="AEY59143.1"/>
    <property type="molecule type" value="mRNA"/>
</dbReference>
<evidence type="ECO:0000313" key="1">
    <source>
        <dbReference type="EMBL" id="AEY59143.1"/>
    </source>
</evidence>
<dbReference type="PANTHER" id="PTHR11472">
    <property type="entry name" value="DNA REPAIR DEAD HELICASE RAD3/XP-D SUBFAMILY MEMBER"/>
    <property type="match status" value="1"/>
</dbReference>
<dbReference type="GO" id="GO:0003684">
    <property type="term" value="F:damaged DNA binding"/>
    <property type="evidence" value="ECO:0007669"/>
    <property type="project" value="TreeGrafter"/>
</dbReference>
<dbReference type="GO" id="GO:0045951">
    <property type="term" value="P:positive regulation of mitotic recombination"/>
    <property type="evidence" value="ECO:0007669"/>
    <property type="project" value="TreeGrafter"/>
</dbReference>
<keyword evidence="1" id="KW-0547">Nucleotide-binding</keyword>
<name>V9IDF0_APICE</name>
<sequence>MKPIFDRFQSVVITSGTLSPLDMYPKILNFHPVIMSSFTMTLARPCLLPMIVAKGNDQVAISSKYETREDVAVIRNYGQLLVEFAATVPDGLVCFFTSYLYMESVVAAWFVLTNIHNII</sequence>
<reference evidence="1" key="1">
    <citation type="submission" date="2011-11" db="EMBL/GenBank/DDBJ databases">
        <title>Decoding the brain transcriptome of the Eastern honeybee (Apis cerana) based on pyrosequencing.</title>
        <authorList>
            <person name="Sun L."/>
            <person name="Zheng H."/>
            <person name="Wang Y."/>
            <person name="Xie X."/>
            <person name="Zhu Y."/>
            <person name="Gu W."/>
            <person name="Wang S."/>
        </authorList>
    </citation>
    <scope>NUCLEOTIDE SEQUENCE</scope>
    <source>
        <tissue evidence="1">Brain</tissue>
    </source>
</reference>
<dbReference type="GO" id="GO:0003678">
    <property type="term" value="F:DNA helicase activity"/>
    <property type="evidence" value="ECO:0007669"/>
    <property type="project" value="TreeGrafter"/>
</dbReference>
<dbReference type="InterPro" id="IPR027417">
    <property type="entry name" value="P-loop_NTPase"/>
</dbReference>
<dbReference type="GO" id="GO:0006366">
    <property type="term" value="P:transcription by RNA polymerase II"/>
    <property type="evidence" value="ECO:0007669"/>
    <property type="project" value="TreeGrafter"/>
</dbReference>
<keyword evidence="1" id="KW-0067">ATP-binding</keyword>
<protein>
    <submittedName>
        <fullName evidence="1">TFIIH basal transcription factor complex helicase subunit</fullName>
    </submittedName>
</protein>
<accession>V9IDF0</accession>
<dbReference type="InterPro" id="IPR045028">
    <property type="entry name" value="DinG/Rad3-like"/>
</dbReference>
<organism evidence="1">
    <name type="scientific">Apis cerana</name>
    <name type="common">Indian honeybee</name>
    <dbReference type="NCBI Taxonomy" id="7461"/>
    <lineage>
        <taxon>Eukaryota</taxon>
        <taxon>Metazoa</taxon>
        <taxon>Ecdysozoa</taxon>
        <taxon>Arthropoda</taxon>
        <taxon>Hexapoda</taxon>
        <taxon>Insecta</taxon>
        <taxon>Pterygota</taxon>
        <taxon>Neoptera</taxon>
        <taxon>Endopterygota</taxon>
        <taxon>Hymenoptera</taxon>
        <taxon>Apocrita</taxon>
        <taxon>Aculeata</taxon>
        <taxon>Apoidea</taxon>
        <taxon>Anthophila</taxon>
        <taxon>Apidae</taxon>
        <taxon>Apis</taxon>
    </lineage>
</organism>
<keyword evidence="1" id="KW-0347">Helicase</keyword>
<dbReference type="Gene3D" id="3.40.50.300">
    <property type="entry name" value="P-loop containing nucleotide triphosphate hydrolases"/>
    <property type="match status" value="1"/>
</dbReference>
<keyword evidence="1" id="KW-0378">Hydrolase</keyword>
<dbReference type="AlphaFoldDB" id="V9IDF0"/>
<gene>
    <name evidence="1" type="ORF">ACCB01818.1</name>
</gene>
<dbReference type="PANTHER" id="PTHR11472:SF1">
    <property type="entry name" value="GENERAL TRANSCRIPTION AND DNA REPAIR FACTOR IIH HELICASE SUBUNIT XPD"/>
    <property type="match status" value="1"/>
</dbReference>
<dbReference type="GO" id="GO:0005634">
    <property type="term" value="C:nucleus"/>
    <property type="evidence" value="ECO:0007669"/>
    <property type="project" value="TreeGrafter"/>
</dbReference>
<dbReference type="FunFam" id="3.40.50.300:FF:000128">
    <property type="entry name" value="Putative DNA repair helicase RAD3"/>
    <property type="match status" value="1"/>
</dbReference>
<proteinExistence type="evidence at transcript level"/>